<name>A0ABS5E7Q0_9PROT</name>
<keyword evidence="2" id="KW-1185">Reference proteome</keyword>
<evidence type="ECO:0000313" key="1">
    <source>
        <dbReference type="EMBL" id="MBR0559523.1"/>
    </source>
</evidence>
<dbReference type="Proteomes" id="UP000677812">
    <property type="component" value="Unassembled WGS sequence"/>
</dbReference>
<evidence type="ECO:0000313" key="2">
    <source>
        <dbReference type="Proteomes" id="UP000677812"/>
    </source>
</evidence>
<dbReference type="RefSeq" id="WP_211681114.1">
    <property type="nucleotide sequence ID" value="NZ_JAGRQH010000003.1"/>
</dbReference>
<accession>A0ABS5E7Q0</accession>
<sequence length="87" mass="9349">MCGVKSIKQLGVELAGQHGTTAEYAQKVLTIYFRQLEASHTVGWCQRMRALNPIEAPSKGQSIIIGAVAYYPTNLTLGAVLALKDAS</sequence>
<proteinExistence type="predicted"/>
<protein>
    <submittedName>
        <fullName evidence="1">Uncharacterized protein</fullName>
    </submittedName>
</protein>
<dbReference type="EMBL" id="JAGRQH010000003">
    <property type="protein sequence ID" value="MBR0559523.1"/>
    <property type="molecule type" value="Genomic_DNA"/>
</dbReference>
<comment type="caution">
    <text evidence="1">The sequence shown here is derived from an EMBL/GenBank/DDBJ whole genome shotgun (WGS) entry which is preliminary data.</text>
</comment>
<organism evidence="1 2">
    <name type="scientific">Neokomagataea anthophila</name>
    <dbReference type="NCBI Taxonomy" id="2826925"/>
    <lineage>
        <taxon>Bacteria</taxon>
        <taxon>Pseudomonadati</taxon>
        <taxon>Pseudomonadota</taxon>
        <taxon>Alphaproteobacteria</taxon>
        <taxon>Acetobacterales</taxon>
        <taxon>Acetobacteraceae</taxon>
        <taxon>Neokomagataea</taxon>
    </lineage>
</organism>
<gene>
    <name evidence="1" type="ORF">KB213_05565</name>
</gene>
<reference evidence="1 2" key="1">
    <citation type="submission" date="2021-04" db="EMBL/GenBank/DDBJ databases">
        <title>The complete genome sequence of Neokomagataea sp. TBRC 2177.</title>
        <authorList>
            <person name="Charoenyingcharoen P."/>
            <person name="Yukphan P."/>
        </authorList>
    </citation>
    <scope>NUCLEOTIDE SEQUENCE [LARGE SCALE GENOMIC DNA]</scope>
    <source>
        <strain evidence="1 2">TBRC 2177</strain>
    </source>
</reference>